<accession>A0A814MGW7</accession>
<proteinExistence type="predicted"/>
<dbReference type="EMBL" id="CAJNOE010000237">
    <property type="protein sequence ID" value="CAF1077772.1"/>
    <property type="molecule type" value="Genomic_DNA"/>
</dbReference>
<gene>
    <name evidence="1" type="ORF">IZO911_LOCUS21785</name>
</gene>
<dbReference type="AlphaFoldDB" id="A0A814MGW7"/>
<sequence>MVTVWFQRDQNVPTKTKINSDSDIDDLKEAIFGATDKGQYQAAYKAKTLRSSARVPRNTTDDTPIVFTKTGYIPPPPGKTDTCSEQAKINIANIWKWSTFMYEKEALLAVGTKLKILSVHFFGSKWEIEVELAEDDMDFT</sequence>
<organism evidence="1 2">
    <name type="scientific">Adineta steineri</name>
    <dbReference type="NCBI Taxonomy" id="433720"/>
    <lineage>
        <taxon>Eukaryota</taxon>
        <taxon>Metazoa</taxon>
        <taxon>Spiralia</taxon>
        <taxon>Gnathifera</taxon>
        <taxon>Rotifera</taxon>
        <taxon>Eurotatoria</taxon>
        <taxon>Bdelloidea</taxon>
        <taxon>Adinetida</taxon>
        <taxon>Adinetidae</taxon>
        <taxon>Adineta</taxon>
    </lineage>
</organism>
<reference evidence="1" key="1">
    <citation type="submission" date="2021-02" db="EMBL/GenBank/DDBJ databases">
        <authorList>
            <person name="Nowell W R."/>
        </authorList>
    </citation>
    <scope>NUCLEOTIDE SEQUENCE</scope>
</reference>
<comment type="caution">
    <text evidence="1">The sequence shown here is derived from an EMBL/GenBank/DDBJ whole genome shotgun (WGS) entry which is preliminary data.</text>
</comment>
<evidence type="ECO:0000313" key="2">
    <source>
        <dbReference type="Proteomes" id="UP000663860"/>
    </source>
</evidence>
<dbReference type="Proteomes" id="UP000663860">
    <property type="component" value="Unassembled WGS sequence"/>
</dbReference>
<evidence type="ECO:0000313" key="1">
    <source>
        <dbReference type="EMBL" id="CAF1077772.1"/>
    </source>
</evidence>
<protein>
    <submittedName>
        <fullName evidence="1">Uncharacterized protein</fullName>
    </submittedName>
</protein>
<name>A0A814MGW7_9BILA</name>